<dbReference type="PROSITE" id="PS50157">
    <property type="entry name" value="ZINC_FINGER_C2H2_2"/>
    <property type="match status" value="1"/>
</dbReference>
<proteinExistence type="predicted"/>
<keyword evidence="8" id="KW-0238">DNA-binding</keyword>
<dbReference type="FunFam" id="3.30.160.60:FF:000298">
    <property type="entry name" value="zinc finger protein 280D isoform X1"/>
    <property type="match status" value="1"/>
</dbReference>
<keyword evidence="5 11" id="KW-0863">Zinc-finger</keyword>
<dbReference type="InterPro" id="IPR025243">
    <property type="entry name" value="DUF4195"/>
</dbReference>
<evidence type="ECO:0000256" key="5">
    <source>
        <dbReference type="ARBA" id="ARBA00022771"/>
    </source>
</evidence>
<keyword evidence="9" id="KW-0804">Transcription</keyword>
<evidence type="ECO:0000313" key="14">
    <source>
        <dbReference type="EMBL" id="MXQ99150.1"/>
    </source>
</evidence>
<evidence type="ECO:0000256" key="7">
    <source>
        <dbReference type="ARBA" id="ARBA00023015"/>
    </source>
</evidence>
<evidence type="ECO:0000256" key="11">
    <source>
        <dbReference type="PROSITE-ProRule" id="PRU00042"/>
    </source>
</evidence>
<evidence type="ECO:0000256" key="1">
    <source>
        <dbReference type="ARBA" id="ARBA00003729"/>
    </source>
</evidence>
<dbReference type="Pfam" id="PF13836">
    <property type="entry name" value="DUF4195"/>
    <property type="match status" value="1"/>
</dbReference>
<evidence type="ECO:0000256" key="8">
    <source>
        <dbReference type="ARBA" id="ARBA00023125"/>
    </source>
</evidence>
<dbReference type="EMBL" id="VBQZ03000359">
    <property type="protein sequence ID" value="MXQ99150.1"/>
    <property type="molecule type" value="Genomic_DNA"/>
</dbReference>
<dbReference type="GO" id="GO:0000981">
    <property type="term" value="F:DNA-binding transcription factor activity, RNA polymerase II-specific"/>
    <property type="evidence" value="ECO:0007669"/>
    <property type="project" value="TreeGrafter"/>
</dbReference>
<dbReference type="PROSITE" id="PS00028">
    <property type="entry name" value="ZINC_FINGER_C2H2_1"/>
    <property type="match status" value="1"/>
</dbReference>
<feature type="region of interest" description="Disordered" evidence="12">
    <location>
        <begin position="1"/>
        <end position="28"/>
    </location>
</feature>
<dbReference type="Gene3D" id="3.30.160.60">
    <property type="entry name" value="Classic Zinc Finger"/>
    <property type="match status" value="1"/>
</dbReference>
<keyword evidence="3" id="KW-0479">Metal-binding</keyword>
<sequence length="302" mass="33979">MDKSPHVSKRLTTSETNSTNPKRPKLSDGIIGEHSLALSPSGIFHTVTTQQSTPDSVHTSLSHIQNGEPCPTAFPKGNVHCKPVSPLGENGLTKTDFPSVASQNKIVDLTEGNLIVLLHDFYYGQHIGDGQPEPKTHTAFKCLSCLKVLKNVKFMNHIKHHLELERQRGDSLKYHTTCQHCHCQFPTPFQLQCHIESVHTFKEPSAVSKIFEFSFETDQVLLHHMKNNHKPGEMPYVCQVCSYRSSFFADVDAHFRAYHGNTKNFLAPFVSKFLKLQHHTYVIIDGTGKRVFTSVPNVGYSF</sequence>
<protein>
    <recommendedName>
        <fullName evidence="13">C2H2-type domain-containing protein</fullName>
    </recommendedName>
</protein>
<comment type="caution">
    <text evidence="14">The sequence shown here is derived from an EMBL/GenBank/DDBJ whole genome shotgun (WGS) entry which is preliminary data.</text>
</comment>
<dbReference type="AlphaFoldDB" id="A0A6B0SAZ3"/>
<evidence type="ECO:0000256" key="3">
    <source>
        <dbReference type="ARBA" id="ARBA00022723"/>
    </source>
</evidence>
<accession>A0A6B0SAZ3</accession>
<evidence type="ECO:0000256" key="9">
    <source>
        <dbReference type="ARBA" id="ARBA00023163"/>
    </source>
</evidence>
<name>A0A6B0SAZ3_9CETA</name>
<evidence type="ECO:0000313" key="15">
    <source>
        <dbReference type="Proteomes" id="UP000322234"/>
    </source>
</evidence>
<reference evidence="14" key="1">
    <citation type="submission" date="2019-10" db="EMBL/GenBank/DDBJ databases">
        <title>The sequence and de novo assembly of the wild yak genome.</title>
        <authorList>
            <person name="Liu Y."/>
        </authorList>
    </citation>
    <scope>NUCLEOTIDE SEQUENCE [LARGE SCALE GENOMIC DNA]</scope>
    <source>
        <strain evidence="14">WY2019</strain>
    </source>
</reference>
<dbReference type="SMART" id="SM00355">
    <property type="entry name" value="ZnF_C2H2"/>
    <property type="match status" value="3"/>
</dbReference>
<comment type="subcellular location">
    <subcellularLocation>
        <location evidence="2">Nucleus</location>
    </subcellularLocation>
</comment>
<keyword evidence="10" id="KW-0539">Nucleus</keyword>
<dbReference type="GO" id="GO:0005634">
    <property type="term" value="C:nucleus"/>
    <property type="evidence" value="ECO:0007669"/>
    <property type="project" value="UniProtKB-SubCell"/>
</dbReference>
<evidence type="ECO:0000256" key="2">
    <source>
        <dbReference type="ARBA" id="ARBA00004123"/>
    </source>
</evidence>
<keyword evidence="7" id="KW-0805">Transcription regulation</keyword>
<evidence type="ECO:0000256" key="12">
    <source>
        <dbReference type="SAM" id="MobiDB-lite"/>
    </source>
</evidence>
<dbReference type="GO" id="GO:0008270">
    <property type="term" value="F:zinc ion binding"/>
    <property type="evidence" value="ECO:0007669"/>
    <property type="project" value="UniProtKB-KW"/>
</dbReference>
<keyword evidence="6" id="KW-0862">Zinc</keyword>
<comment type="function">
    <text evidence="1">May function as a transcription factor.</text>
</comment>
<feature type="domain" description="C2H2-type" evidence="13">
    <location>
        <begin position="176"/>
        <end position="204"/>
    </location>
</feature>
<evidence type="ECO:0000256" key="10">
    <source>
        <dbReference type="ARBA" id="ARBA00023242"/>
    </source>
</evidence>
<keyword evidence="15" id="KW-1185">Reference proteome</keyword>
<evidence type="ECO:0000256" key="6">
    <source>
        <dbReference type="ARBA" id="ARBA00022833"/>
    </source>
</evidence>
<dbReference type="PANTHER" id="PTHR24388">
    <property type="entry name" value="ZINC FINGER PROTEIN"/>
    <property type="match status" value="1"/>
</dbReference>
<dbReference type="PANTHER" id="PTHR24388:SF56">
    <property type="entry name" value="ZINC FINGER PROTEIN 280B"/>
    <property type="match status" value="1"/>
</dbReference>
<keyword evidence="4" id="KW-0677">Repeat</keyword>
<dbReference type="Proteomes" id="UP000322234">
    <property type="component" value="Unassembled WGS sequence"/>
</dbReference>
<evidence type="ECO:0000256" key="4">
    <source>
        <dbReference type="ARBA" id="ARBA00022737"/>
    </source>
</evidence>
<gene>
    <name evidence="14" type="ORF">E5288_WYG013387</name>
</gene>
<evidence type="ECO:0000259" key="13">
    <source>
        <dbReference type="PROSITE" id="PS50157"/>
    </source>
</evidence>
<feature type="compositionally biased region" description="Polar residues" evidence="12">
    <location>
        <begin position="10"/>
        <end position="21"/>
    </location>
</feature>
<dbReference type="GO" id="GO:0000978">
    <property type="term" value="F:RNA polymerase II cis-regulatory region sequence-specific DNA binding"/>
    <property type="evidence" value="ECO:0007669"/>
    <property type="project" value="TreeGrafter"/>
</dbReference>
<dbReference type="InterPro" id="IPR050527">
    <property type="entry name" value="Snail/Krueppel_Znf"/>
</dbReference>
<organism evidence="14 15">
    <name type="scientific">Bos mutus</name>
    <name type="common">wild yak</name>
    <dbReference type="NCBI Taxonomy" id="72004"/>
    <lineage>
        <taxon>Eukaryota</taxon>
        <taxon>Metazoa</taxon>
        <taxon>Chordata</taxon>
        <taxon>Craniata</taxon>
        <taxon>Vertebrata</taxon>
        <taxon>Euteleostomi</taxon>
        <taxon>Mammalia</taxon>
        <taxon>Eutheria</taxon>
        <taxon>Laurasiatheria</taxon>
        <taxon>Artiodactyla</taxon>
        <taxon>Ruminantia</taxon>
        <taxon>Pecora</taxon>
        <taxon>Bovidae</taxon>
        <taxon>Bovinae</taxon>
        <taxon>Bos</taxon>
    </lineage>
</organism>
<dbReference type="InterPro" id="IPR013087">
    <property type="entry name" value="Znf_C2H2_type"/>
</dbReference>